<accession>A0AAV9HQ08</accession>
<sequence>MSASPPSHTPPGHNVPRPKGILKNSYRGSPPISPVDNPALPHTPSTDFVLDPKEAKELTIVNTQYNAGHRRSSSTAGSRPGISRSSRTPSHHGDESEDQGQRLKWDEANLYLTEQERTATMKINEPKTPYAKHYDPAEDPSDDEADAAEPINPDNIDLDRVDGLPHATHQNQNKRKPADDEIPGLSLGEPEEEVPERDLEDGDPAAKRPRAVHVDSNDTTHDTDGEEYLVGLSAEEREKHKKFEEMRKKHYEMKNVASLLGHPEDLDEEDDDGVPPPLPGKGTFSPAGRSQTRPNHPMQLAQLRRPLQRAAAALEDQFTRLRIAPALSNNAAVQGRRYASVKSQGAYRIPNKKTIAKKMGAKKTGDQYVLPGNIIYKQRGTIWHPGENTILGRDHTIHAAVAGYVKYYRDPARHPKRQYIGVVFNKEDKLPYPPGSARRRKLGLVAVPRKIEAAKENIAPSGIPLTVTRLPELKKAEATETPKAPEAANAGSTPAPLQPEPLKDGNSIISALIKEKLRHRAENQAKREAEKAKAEEELELRKGTRVLHLQDDYSYREHNWEIGRLVGDVGSVPGAEKVGSRKAKFRLRRRKRVVTFNGIKKRKAAKAERRGEYKRRVQAKREKRIAERRAAVAQKTAATPAAAKGKPAAKKVQA</sequence>
<dbReference type="InterPro" id="IPR001684">
    <property type="entry name" value="Ribosomal_bL27"/>
</dbReference>
<feature type="region of interest" description="Disordered" evidence="7">
    <location>
        <begin position="629"/>
        <end position="654"/>
    </location>
</feature>
<proteinExistence type="inferred from homology"/>
<evidence type="ECO:0000256" key="4">
    <source>
        <dbReference type="ARBA" id="ARBA00023128"/>
    </source>
</evidence>
<keyword evidence="3" id="KW-0689">Ribosomal protein</keyword>
<keyword evidence="5" id="KW-0687">Ribonucleoprotein</keyword>
<reference evidence="8" key="1">
    <citation type="journal article" date="2023" name="Mol. Phylogenet. Evol.">
        <title>Genome-scale phylogeny and comparative genomics of the fungal order Sordariales.</title>
        <authorList>
            <person name="Hensen N."/>
            <person name="Bonometti L."/>
            <person name="Westerberg I."/>
            <person name="Brannstrom I.O."/>
            <person name="Guillou S."/>
            <person name="Cros-Aarteil S."/>
            <person name="Calhoun S."/>
            <person name="Haridas S."/>
            <person name="Kuo A."/>
            <person name="Mondo S."/>
            <person name="Pangilinan J."/>
            <person name="Riley R."/>
            <person name="LaButti K."/>
            <person name="Andreopoulos B."/>
            <person name="Lipzen A."/>
            <person name="Chen C."/>
            <person name="Yan M."/>
            <person name="Daum C."/>
            <person name="Ng V."/>
            <person name="Clum A."/>
            <person name="Steindorff A."/>
            <person name="Ohm R.A."/>
            <person name="Martin F."/>
            <person name="Silar P."/>
            <person name="Natvig D.O."/>
            <person name="Lalanne C."/>
            <person name="Gautier V."/>
            <person name="Ament-Velasquez S.L."/>
            <person name="Kruys A."/>
            <person name="Hutchinson M.I."/>
            <person name="Powell A.J."/>
            <person name="Barry K."/>
            <person name="Miller A.N."/>
            <person name="Grigoriev I.V."/>
            <person name="Debuchy R."/>
            <person name="Gladieux P."/>
            <person name="Hiltunen Thoren M."/>
            <person name="Johannesson H."/>
        </authorList>
    </citation>
    <scope>NUCLEOTIDE SEQUENCE</scope>
    <source>
        <strain evidence="8">PSN324</strain>
    </source>
</reference>
<gene>
    <name evidence="8" type="ORF">QBC42DRAFT_337863</name>
</gene>
<comment type="similarity">
    <text evidence="2">Belongs to the bacterial ribosomal protein bL27 family.</text>
</comment>
<feature type="region of interest" description="Disordered" evidence="7">
    <location>
        <begin position="477"/>
        <end position="504"/>
    </location>
</feature>
<dbReference type="GO" id="GO:0006412">
    <property type="term" value="P:translation"/>
    <property type="evidence" value="ECO:0007669"/>
    <property type="project" value="InterPro"/>
</dbReference>
<dbReference type="SUPFAM" id="SSF110324">
    <property type="entry name" value="Ribosomal L27 protein-like"/>
    <property type="match status" value="1"/>
</dbReference>
<reference evidence="8" key="2">
    <citation type="submission" date="2023-06" db="EMBL/GenBank/DDBJ databases">
        <authorList>
            <consortium name="Lawrence Berkeley National Laboratory"/>
            <person name="Mondo S.J."/>
            <person name="Hensen N."/>
            <person name="Bonometti L."/>
            <person name="Westerberg I."/>
            <person name="Brannstrom I.O."/>
            <person name="Guillou S."/>
            <person name="Cros-Aarteil S."/>
            <person name="Calhoun S."/>
            <person name="Haridas S."/>
            <person name="Kuo A."/>
            <person name="Pangilinan J."/>
            <person name="Riley R."/>
            <person name="Labutti K."/>
            <person name="Andreopoulos B."/>
            <person name="Lipzen A."/>
            <person name="Chen C."/>
            <person name="Yanf M."/>
            <person name="Daum C."/>
            <person name="Ng V."/>
            <person name="Clum A."/>
            <person name="Steindorff A."/>
            <person name="Ohm R."/>
            <person name="Martin F."/>
            <person name="Silar P."/>
            <person name="Natvig D."/>
            <person name="Lalanne C."/>
            <person name="Gautier V."/>
            <person name="Ament-Velasquez S.L."/>
            <person name="Kruys A."/>
            <person name="Hutchinson M.I."/>
            <person name="Powell A.J."/>
            <person name="Barry K."/>
            <person name="Miller A.N."/>
            <person name="Grigoriev I.V."/>
            <person name="Debuchy R."/>
            <person name="Gladieux P."/>
            <person name="Thoren M.H."/>
            <person name="Johannesson H."/>
        </authorList>
    </citation>
    <scope>NUCLEOTIDE SEQUENCE</scope>
    <source>
        <strain evidence="8">PSN324</strain>
    </source>
</reference>
<feature type="region of interest" description="Disordered" evidence="7">
    <location>
        <begin position="1"/>
        <end position="226"/>
    </location>
</feature>
<dbReference type="Proteomes" id="UP001321749">
    <property type="component" value="Unassembled WGS sequence"/>
</dbReference>
<evidence type="ECO:0000256" key="3">
    <source>
        <dbReference type="ARBA" id="ARBA00022980"/>
    </source>
</evidence>
<dbReference type="FunFam" id="2.40.50.100:FF:000042">
    <property type="entry name" value="50S ribosomal protein L27"/>
    <property type="match status" value="1"/>
</dbReference>
<dbReference type="PRINTS" id="PR00063">
    <property type="entry name" value="RIBOSOMALL27"/>
</dbReference>
<dbReference type="Pfam" id="PF01016">
    <property type="entry name" value="Ribosomal_L27"/>
    <property type="match status" value="1"/>
</dbReference>
<dbReference type="EMBL" id="MU864964">
    <property type="protein sequence ID" value="KAK4463007.1"/>
    <property type="molecule type" value="Genomic_DNA"/>
</dbReference>
<feature type="region of interest" description="Disordered" evidence="7">
    <location>
        <begin position="261"/>
        <end position="294"/>
    </location>
</feature>
<evidence type="ECO:0000256" key="7">
    <source>
        <dbReference type="SAM" id="MobiDB-lite"/>
    </source>
</evidence>
<evidence type="ECO:0000256" key="5">
    <source>
        <dbReference type="ARBA" id="ARBA00023274"/>
    </source>
</evidence>
<name>A0AAV9HQ08_9PEZI</name>
<dbReference type="GO" id="GO:0004864">
    <property type="term" value="F:protein phosphatase inhibitor activity"/>
    <property type="evidence" value="ECO:0007669"/>
    <property type="project" value="InterPro"/>
</dbReference>
<dbReference type="AlphaFoldDB" id="A0AAV9HQ08"/>
<dbReference type="PANTHER" id="PTHR15893:SF0">
    <property type="entry name" value="LARGE RIBOSOMAL SUBUNIT PROTEIN BL27M"/>
    <property type="match status" value="1"/>
</dbReference>
<dbReference type="Gene3D" id="2.40.50.100">
    <property type="match status" value="1"/>
</dbReference>
<dbReference type="GO" id="GO:0009966">
    <property type="term" value="P:regulation of signal transduction"/>
    <property type="evidence" value="ECO:0007669"/>
    <property type="project" value="InterPro"/>
</dbReference>
<organism evidence="8 9">
    <name type="scientific">Cladorrhinum samala</name>
    <dbReference type="NCBI Taxonomy" id="585594"/>
    <lineage>
        <taxon>Eukaryota</taxon>
        <taxon>Fungi</taxon>
        <taxon>Dikarya</taxon>
        <taxon>Ascomycota</taxon>
        <taxon>Pezizomycotina</taxon>
        <taxon>Sordariomycetes</taxon>
        <taxon>Sordariomycetidae</taxon>
        <taxon>Sordariales</taxon>
        <taxon>Podosporaceae</taxon>
        <taxon>Cladorrhinum</taxon>
    </lineage>
</organism>
<protein>
    <recommendedName>
        <fullName evidence="6">Large ribosomal subunit protein bL27m</fullName>
    </recommendedName>
</protein>
<evidence type="ECO:0000256" key="1">
    <source>
        <dbReference type="ARBA" id="ARBA00004173"/>
    </source>
</evidence>
<dbReference type="PANTHER" id="PTHR15893">
    <property type="entry name" value="RIBOSOMAL PROTEIN L27"/>
    <property type="match status" value="1"/>
</dbReference>
<dbReference type="GO" id="GO:0005762">
    <property type="term" value="C:mitochondrial large ribosomal subunit"/>
    <property type="evidence" value="ECO:0007669"/>
    <property type="project" value="TreeGrafter"/>
</dbReference>
<evidence type="ECO:0000313" key="8">
    <source>
        <dbReference type="EMBL" id="KAK4463007.1"/>
    </source>
</evidence>
<feature type="compositionally biased region" description="Low complexity" evidence="7">
    <location>
        <begin position="631"/>
        <end position="646"/>
    </location>
</feature>
<feature type="compositionally biased region" description="Acidic residues" evidence="7">
    <location>
        <begin position="137"/>
        <end position="147"/>
    </location>
</feature>
<evidence type="ECO:0000313" key="9">
    <source>
        <dbReference type="Proteomes" id="UP001321749"/>
    </source>
</evidence>
<feature type="compositionally biased region" description="Acidic residues" evidence="7">
    <location>
        <begin position="189"/>
        <end position="203"/>
    </location>
</feature>
<evidence type="ECO:0000256" key="6">
    <source>
        <dbReference type="ARBA" id="ARBA00035267"/>
    </source>
</evidence>
<feature type="compositionally biased region" description="Basic and acidic residues" evidence="7">
    <location>
        <begin position="91"/>
        <end position="107"/>
    </location>
</feature>
<dbReference type="GO" id="GO:0003735">
    <property type="term" value="F:structural constituent of ribosome"/>
    <property type="evidence" value="ECO:0007669"/>
    <property type="project" value="InterPro"/>
</dbReference>
<feature type="compositionally biased region" description="Polar residues" evidence="7">
    <location>
        <begin position="73"/>
        <end position="88"/>
    </location>
</feature>
<feature type="compositionally biased region" description="Basic and acidic residues" evidence="7">
    <location>
        <begin position="212"/>
        <end position="223"/>
    </location>
</feature>
<comment type="caution">
    <text evidence="8">The sequence shown here is derived from an EMBL/GenBank/DDBJ whole genome shotgun (WGS) entry which is preliminary data.</text>
</comment>
<dbReference type="InterPro" id="IPR007062">
    <property type="entry name" value="PPI-2"/>
</dbReference>
<evidence type="ECO:0000256" key="2">
    <source>
        <dbReference type="ARBA" id="ARBA00010797"/>
    </source>
</evidence>
<keyword evidence="9" id="KW-1185">Reference proteome</keyword>
<keyword evidence="4" id="KW-0496">Mitochondrion</keyword>
<dbReference type="Pfam" id="PF04979">
    <property type="entry name" value="IPP-2"/>
    <property type="match status" value="1"/>
</dbReference>
<comment type="subcellular location">
    <subcellularLocation>
        <location evidence="1">Mitochondrion</location>
    </subcellularLocation>
</comment>